<organism evidence="1 2">
    <name type="scientific">Flavobacterium segetis</name>
    <dbReference type="NCBI Taxonomy" id="271157"/>
    <lineage>
        <taxon>Bacteria</taxon>
        <taxon>Pseudomonadati</taxon>
        <taxon>Bacteroidota</taxon>
        <taxon>Flavobacteriia</taxon>
        <taxon>Flavobacteriales</taxon>
        <taxon>Flavobacteriaceae</taxon>
        <taxon>Flavobacterium</taxon>
    </lineage>
</organism>
<dbReference type="OrthoDB" id="9807561at2"/>
<protein>
    <recommendedName>
        <fullName evidence="3">DUF2442 domain-containing protein</fullName>
    </recommendedName>
</protein>
<dbReference type="STRING" id="271157.SAMN05444396_102314"/>
<proteinExistence type="predicted"/>
<evidence type="ECO:0000313" key="1">
    <source>
        <dbReference type="EMBL" id="SHF89575.1"/>
    </source>
</evidence>
<dbReference type="Proteomes" id="UP000184036">
    <property type="component" value="Unassembled WGS sequence"/>
</dbReference>
<gene>
    <name evidence="1" type="ORF">SAMN05444396_102314</name>
</gene>
<accession>A0A1M5FDG1</accession>
<evidence type="ECO:0008006" key="3">
    <source>
        <dbReference type="Google" id="ProtNLM"/>
    </source>
</evidence>
<sequence>MSFSVISKSKNAVDIVFSENKMIVFLEDGRELAVPLEWFPRLRKATKEQLKKWRFIGKGEGIHWEEIDEDVSIENLLK</sequence>
<dbReference type="RefSeq" id="WP_072988475.1">
    <property type="nucleotide sequence ID" value="NZ_FQWE01000002.1"/>
</dbReference>
<dbReference type="AlphaFoldDB" id="A0A1M5FDG1"/>
<keyword evidence="2" id="KW-1185">Reference proteome</keyword>
<dbReference type="InterPro" id="IPR018841">
    <property type="entry name" value="DUF2442"/>
</dbReference>
<evidence type="ECO:0000313" key="2">
    <source>
        <dbReference type="Proteomes" id="UP000184036"/>
    </source>
</evidence>
<dbReference type="Pfam" id="PF10387">
    <property type="entry name" value="DUF2442"/>
    <property type="match status" value="1"/>
</dbReference>
<dbReference type="EMBL" id="FQWE01000002">
    <property type="protein sequence ID" value="SHF89575.1"/>
    <property type="molecule type" value="Genomic_DNA"/>
</dbReference>
<name>A0A1M5FDG1_9FLAO</name>
<reference evidence="2" key="1">
    <citation type="submission" date="2016-11" db="EMBL/GenBank/DDBJ databases">
        <authorList>
            <person name="Varghese N."/>
            <person name="Submissions S."/>
        </authorList>
    </citation>
    <scope>NUCLEOTIDE SEQUENCE [LARGE SCALE GENOMIC DNA]</scope>
    <source>
        <strain evidence="2">DSM 19741</strain>
    </source>
</reference>
<dbReference type="Gene3D" id="3.30.2020.40">
    <property type="entry name" value="Uncharacterised protein PF10387, DUF2442"/>
    <property type="match status" value="1"/>
</dbReference>